<organism evidence="2">
    <name type="scientific">Metamycoplasma salivarium</name>
    <name type="common">Mycoplasma salivarium</name>
    <dbReference type="NCBI Taxonomy" id="2124"/>
    <lineage>
        <taxon>Bacteria</taxon>
        <taxon>Bacillati</taxon>
        <taxon>Mycoplasmatota</taxon>
        <taxon>Mycoplasmoidales</taxon>
        <taxon>Metamycoplasmataceae</taxon>
        <taxon>Metamycoplasma</taxon>
    </lineage>
</organism>
<geneLocation type="plasmid" evidence="2">
    <name>2</name>
</geneLocation>
<keyword evidence="1" id="KW-0732">Signal</keyword>
<accession>A0A448ZYV6</accession>
<sequence length="254" mass="27974">MKIMKNRKTLIISGLSIITPLAFASLAISCGCNGEKANAYGVNLLSKHFKYDKVTKTSTLDLSNTNITHIKSGAFNGNFLARVAQQKDFPIKDLVPSENNPGKLPKIDKLILPKSLEYIGKDAFSNLQIKEIDFNGNTSLRMIDRNAFLGNNLVSLTLPNANLEIKENAFAENALTNINLGKITKVSDGAFSRNKIAELTLPETLTETSLNAFTPQDENITKTKLIVKNASLYQKLVEELNVSPYKNKLEIANT</sequence>
<reference evidence="2" key="1">
    <citation type="submission" date="2019-01" db="EMBL/GenBank/DDBJ databases">
        <authorList>
            <consortium name="Pathogen Informatics"/>
        </authorList>
    </citation>
    <scope>NUCLEOTIDE SEQUENCE [LARGE SCALE GENOMIC DNA]</scope>
    <source>
        <strain evidence="2">NCTC10113</strain>
    </source>
</reference>
<evidence type="ECO:0000256" key="1">
    <source>
        <dbReference type="SAM" id="SignalP"/>
    </source>
</evidence>
<dbReference type="AlphaFoldDB" id="A0A448ZYV6"/>
<gene>
    <name evidence="2" type="ORF">NCTC10113_01368</name>
</gene>
<evidence type="ECO:0000313" key="2">
    <source>
        <dbReference type="EMBL" id="VEU56459.1"/>
    </source>
</evidence>
<name>A0A448ZYV6_METSV</name>
<keyword evidence="2" id="KW-0449">Lipoprotein</keyword>
<protein>
    <submittedName>
        <fullName evidence="2">Hypothetical lipoprotein</fullName>
    </submittedName>
</protein>
<dbReference type="SUPFAM" id="SSF52058">
    <property type="entry name" value="L domain-like"/>
    <property type="match status" value="1"/>
</dbReference>
<dbReference type="PROSITE" id="PS51257">
    <property type="entry name" value="PROKAR_LIPOPROTEIN"/>
    <property type="match status" value="1"/>
</dbReference>
<dbReference type="InterPro" id="IPR032675">
    <property type="entry name" value="LRR_dom_sf"/>
</dbReference>
<dbReference type="RefSeq" id="WP_024544228.1">
    <property type="nucleotide sequence ID" value="NZ_BPLX01000002.1"/>
</dbReference>
<dbReference type="Gene3D" id="3.80.10.10">
    <property type="entry name" value="Ribonuclease Inhibitor"/>
    <property type="match status" value="1"/>
</dbReference>
<feature type="chain" id="PRO_5019030175" evidence="1">
    <location>
        <begin position="25"/>
        <end position="254"/>
    </location>
</feature>
<proteinExistence type="predicted"/>
<feature type="signal peptide" evidence="1">
    <location>
        <begin position="1"/>
        <end position="24"/>
    </location>
</feature>
<dbReference type="InterPro" id="IPR026906">
    <property type="entry name" value="LRR_5"/>
</dbReference>
<keyword evidence="2" id="KW-0614">Plasmid</keyword>
<dbReference type="EMBL" id="LR214939">
    <property type="protein sequence ID" value="VEU56459.1"/>
    <property type="molecule type" value="Genomic_DNA"/>
</dbReference>
<dbReference type="Pfam" id="PF13306">
    <property type="entry name" value="LRR_5"/>
    <property type="match status" value="1"/>
</dbReference>